<name>A0AAD7BZB4_MYCRO</name>
<organism evidence="2 3">
    <name type="scientific">Mycena rosella</name>
    <name type="common">Pink bonnet</name>
    <name type="synonym">Agaricus rosellus</name>
    <dbReference type="NCBI Taxonomy" id="1033263"/>
    <lineage>
        <taxon>Eukaryota</taxon>
        <taxon>Fungi</taxon>
        <taxon>Dikarya</taxon>
        <taxon>Basidiomycota</taxon>
        <taxon>Agaricomycotina</taxon>
        <taxon>Agaricomycetes</taxon>
        <taxon>Agaricomycetidae</taxon>
        <taxon>Agaricales</taxon>
        <taxon>Marasmiineae</taxon>
        <taxon>Mycenaceae</taxon>
        <taxon>Mycena</taxon>
    </lineage>
</organism>
<feature type="compositionally biased region" description="Basic residues" evidence="1">
    <location>
        <begin position="193"/>
        <end position="203"/>
    </location>
</feature>
<gene>
    <name evidence="2" type="ORF">B0H17DRAFT_1217521</name>
</gene>
<proteinExistence type="predicted"/>
<dbReference type="AlphaFoldDB" id="A0AAD7BZB4"/>
<feature type="compositionally biased region" description="Acidic residues" evidence="1">
    <location>
        <begin position="336"/>
        <end position="348"/>
    </location>
</feature>
<feature type="compositionally biased region" description="Basic and acidic residues" evidence="1">
    <location>
        <begin position="179"/>
        <end position="192"/>
    </location>
</feature>
<accession>A0AAD7BZB4</accession>
<feature type="region of interest" description="Disordered" evidence="1">
    <location>
        <begin position="309"/>
        <end position="348"/>
    </location>
</feature>
<comment type="caution">
    <text evidence="2">The sequence shown here is derived from an EMBL/GenBank/DDBJ whole genome shotgun (WGS) entry which is preliminary data.</text>
</comment>
<feature type="compositionally biased region" description="Low complexity" evidence="1">
    <location>
        <begin position="260"/>
        <end position="272"/>
    </location>
</feature>
<protein>
    <submittedName>
        <fullName evidence="2">Uncharacterized protein</fullName>
    </submittedName>
</protein>
<sequence length="348" mass="39205">MAGFAMFSKGHVQDTTVPTEAKSWDALMFFSDILHLNPQDVATQFELWNITHEKGLTGVDTLWSMRKEATKYVATGHMEATKKKNIAMNYVQYHKSIVLKHGVILKGYPLDSKPKNPTSIPNIETIARVQDALRSGDCFWHKMNEKENEQEKSWWRMGLSRSTRGRRGQEGLEAASGLGRKEGERNEKSMEKKGRKQNGRKHKDHGDANTNEDHPRKHKERRDQGADDDGQQPRKRKRKACAEDDDEEDDNPCPRKMTKSSSKSAVPSSSSSRKATDTSKLSSKDPPSESQLIRQKLQALVRAAAPVASKLPPGMCCNDPPGIRAGDTEWEQMQGTEDDSDDEEEQDD</sequence>
<evidence type="ECO:0000256" key="1">
    <source>
        <dbReference type="SAM" id="MobiDB-lite"/>
    </source>
</evidence>
<evidence type="ECO:0000313" key="3">
    <source>
        <dbReference type="Proteomes" id="UP001221757"/>
    </source>
</evidence>
<feature type="region of interest" description="Disordered" evidence="1">
    <location>
        <begin position="149"/>
        <end position="295"/>
    </location>
</feature>
<dbReference type="EMBL" id="JARKIE010000490">
    <property type="protein sequence ID" value="KAJ7633512.1"/>
    <property type="molecule type" value="Genomic_DNA"/>
</dbReference>
<dbReference type="Proteomes" id="UP001221757">
    <property type="component" value="Unassembled WGS sequence"/>
</dbReference>
<feature type="compositionally biased region" description="Basic and acidic residues" evidence="1">
    <location>
        <begin position="274"/>
        <end position="287"/>
    </location>
</feature>
<evidence type="ECO:0000313" key="2">
    <source>
        <dbReference type="EMBL" id="KAJ7633512.1"/>
    </source>
</evidence>
<reference evidence="2" key="1">
    <citation type="submission" date="2023-03" db="EMBL/GenBank/DDBJ databases">
        <title>Massive genome expansion in bonnet fungi (Mycena s.s.) driven by repeated elements and novel gene families across ecological guilds.</title>
        <authorList>
            <consortium name="Lawrence Berkeley National Laboratory"/>
            <person name="Harder C.B."/>
            <person name="Miyauchi S."/>
            <person name="Viragh M."/>
            <person name="Kuo A."/>
            <person name="Thoen E."/>
            <person name="Andreopoulos B."/>
            <person name="Lu D."/>
            <person name="Skrede I."/>
            <person name="Drula E."/>
            <person name="Henrissat B."/>
            <person name="Morin E."/>
            <person name="Kohler A."/>
            <person name="Barry K."/>
            <person name="LaButti K."/>
            <person name="Morin E."/>
            <person name="Salamov A."/>
            <person name="Lipzen A."/>
            <person name="Mereny Z."/>
            <person name="Hegedus B."/>
            <person name="Baldrian P."/>
            <person name="Stursova M."/>
            <person name="Weitz H."/>
            <person name="Taylor A."/>
            <person name="Grigoriev I.V."/>
            <person name="Nagy L.G."/>
            <person name="Martin F."/>
            <person name="Kauserud H."/>
        </authorList>
    </citation>
    <scope>NUCLEOTIDE SEQUENCE</scope>
    <source>
        <strain evidence="2">CBHHK067</strain>
    </source>
</reference>
<feature type="compositionally biased region" description="Basic and acidic residues" evidence="1">
    <location>
        <begin position="204"/>
        <end position="225"/>
    </location>
</feature>
<keyword evidence="3" id="KW-1185">Reference proteome</keyword>